<dbReference type="Proteomes" id="UP000767291">
    <property type="component" value="Unassembled WGS sequence"/>
</dbReference>
<keyword evidence="1" id="KW-0175">Coiled coil</keyword>
<dbReference type="RefSeq" id="WP_209456111.1">
    <property type="nucleotide sequence ID" value="NZ_BAAACS010000012.1"/>
</dbReference>
<organism evidence="2 3">
    <name type="scientific">Metaclostridioides mangenotii</name>
    <dbReference type="NCBI Taxonomy" id="1540"/>
    <lineage>
        <taxon>Bacteria</taxon>
        <taxon>Bacillati</taxon>
        <taxon>Bacillota</taxon>
        <taxon>Clostridia</taxon>
        <taxon>Peptostreptococcales</taxon>
        <taxon>Peptostreptococcaceae</taxon>
        <taxon>Metaclostridioides</taxon>
    </lineage>
</organism>
<dbReference type="SUPFAM" id="SSF52540">
    <property type="entry name" value="P-loop containing nucleoside triphosphate hydrolases"/>
    <property type="match status" value="1"/>
</dbReference>
<accession>A0ABS4E9L0</accession>
<evidence type="ECO:0000256" key="1">
    <source>
        <dbReference type="SAM" id="Coils"/>
    </source>
</evidence>
<keyword evidence="3" id="KW-1185">Reference proteome</keyword>
<dbReference type="Gene3D" id="3.40.50.300">
    <property type="entry name" value="P-loop containing nucleotide triphosphate hydrolases"/>
    <property type="match status" value="1"/>
</dbReference>
<evidence type="ECO:0000313" key="2">
    <source>
        <dbReference type="EMBL" id="MBP1854630.1"/>
    </source>
</evidence>
<protein>
    <submittedName>
        <fullName evidence="2">Uncharacterized protein</fullName>
    </submittedName>
</protein>
<dbReference type="EMBL" id="JAGGJX010000001">
    <property type="protein sequence ID" value="MBP1854630.1"/>
    <property type="molecule type" value="Genomic_DNA"/>
</dbReference>
<name>A0ABS4E9L0_9FIRM</name>
<sequence length="763" mass="87882">MFKRTKIMRFSELVEVRKSEYVTLQLIPTKSNKNNQTGTITSLINKTFMKLFGQLLRLEDKKLIIEHRSKVSFYIRITKKETQFFFMIPKIHLNLFKTKFASIWKNIEIKEIDQLPININDFYKYQLKYKFKDSLSLNVDKRSNDLLSSNMSVLEILENDEEVGILYNFIPVREKETNYFKTVTYKNDIKDYKSGKNLKQSKNVIDLGVITLKFFIDYLNEFISGFSNKKTLYRSTFLSAPKEVSSSTERKIKGDLCKTQIVVLTKSKDISRGEQLATSTCNSFKAISDDNELVSKKITKQINIKSTVLQGVKENHTSEDELQNFISLPGKELIENYKNINHNEIVEKAVPECLQKGDMLIGNVKYKDNKQKAYFSSHEQIKRAERVLIGPKGSGKSHKTINMAVNAINIGRGVQVIDIIEDCKISQEIAKNTPVDKLVRVNCADINYIQAFSYNEIPINKDMEPFEIVSNSIKRGQQLHVLLDSINSDTSQLTARMIKYLYAASAIVYSVKPNASLTDIIDCLSCVEIRDKYINMLSDELRDLLENRIKKLNELNKVEKTKIVNCDSKVDGILDRVSMLELSLETELALNKTSDNNINFVDVIQQNKVVLIEIPEDVFTNSALKNVMATFFLSKIWLAKKQLAKDQKAETELFFDEFYKCPNATQIFEEIFAEGRKYNLISTVTLHSVYELNNKCRSQLRSGGASYMLLYGCDIQNFKYLNEYFSNCGYEEDDLINLKEYHALCLIKNEEKNYSSFIAKLPA</sequence>
<reference evidence="2 3" key="1">
    <citation type="submission" date="2021-03" db="EMBL/GenBank/DDBJ databases">
        <title>Genomic Encyclopedia of Type Strains, Phase IV (KMG-IV): sequencing the most valuable type-strain genomes for metagenomic binning, comparative biology and taxonomic classification.</title>
        <authorList>
            <person name="Goeker M."/>
        </authorList>
    </citation>
    <scope>NUCLEOTIDE SEQUENCE [LARGE SCALE GENOMIC DNA]</scope>
    <source>
        <strain evidence="2 3">DSM 1289</strain>
    </source>
</reference>
<comment type="caution">
    <text evidence="2">The sequence shown here is derived from an EMBL/GenBank/DDBJ whole genome shotgun (WGS) entry which is preliminary data.</text>
</comment>
<feature type="coiled-coil region" evidence="1">
    <location>
        <begin position="534"/>
        <end position="562"/>
    </location>
</feature>
<gene>
    <name evidence="2" type="ORF">J2Z43_001020</name>
</gene>
<proteinExistence type="predicted"/>
<evidence type="ECO:0000313" key="3">
    <source>
        <dbReference type="Proteomes" id="UP000767291"/>
    </source>
</evidence>
<dbReference type="InterPro" id="IPR027417">
    <property type="entry name" value="P-loop_NTPase"/>
</dbReference>